<dbReference type="SMART" id="SM00342">
    <property type="entry name" value="HTH_ARAC"/>
    <property type="match status" value="1"/>
</dbReference>
<evidence type="ECO:0000313" key="7">
    <source>
        <dbReference type="Proteomes" id="UP001329313"/>
    </source>
</evidence>
<accession>A0AAU0MIM4</accession>
<dbReference type="GO" id="GO:0003700">
    <property type="term" value="F:DNA-binding transcription factor activity"/>
    <property type="evidence" value="ECO:0007669"/>
    <property type="project" value="InterPro"/>
</dbReference>
<feature type="compositionally biased region" description="Low complexity" evidence="4">
    <location>
        <begin position="319"/>
        <end position="336"/>
    </location>
</feature>
<evidence type="ECO:0000313" key="6">
    <source>
        <dbReference type="EMBL" id="WOQ69999.1"/>
    </source>
</evidence>
<organism evidence="6 7">
    <name type="scientific">Microbacterium limosum</name>
    <dbReference type="NCBI Taxonomy" id="3079935"/>
    <lineage>
        <taxon>Bacteria</taxon>
        <taxon>Bacillati</taxon>
        <taxon>Actinomycetota</taxon>
        <taxon>Actinomycetes</taxon>
        <taxon>Micrococcales</taxon>
        <taxon>Microbacteriaceae</taxon>
        <taxon>Microbacterium</taxon>
    </lineage>
</organism>
<dbReference type="Gene3D" id="1.10.10.60">
    <property type="entry name" value="Homeodomain-like"/>
    <property type="match status" value="1"/>
</dbReference>
<evidence type="ECO:0000256" key="3">
    <source>
        <dbReference type="ARBA" id="ARBA00023163"/>
    </source>
</evidence>
<dbReference type="PANTHER" id="PTHR46796:SF12">
    <property type="entry name" value="HTH-TYPE DNA-BINDING TRANSCRIPTIONAL ACTIVATOR EUTR"/>
    <property type="match status" value="1"/>
</dbReference>
<evidence type="ECO:0000259" key="5">
    <source>
        <dbReference type="PROSITE" id="PS01124"/>
    </source>
</evidence>
<dbReference type="PROSITE" id="PS01124">
    <property type="entry name" value="HTH_ARAC_FAMILY_2"/>
    <property type="match status" value="1"/>
</dbReference>
<evidence type="ECO:0000256" key="2">
    <source>
        <dbReference type="ARBA" id="ARBA00023125"/>
    </source>
</evidence>
<feature type="region of interest" description="Disordered" evidence="4">
    <location>
        <begin position="311"/>
        <end position="350"/>
    </location>
</feature>
<dbReference type="Proteomes" id="UP001329313">
    <property type="component" value="Chromosome"/>
</dbReference>
<dbReference type="RefSeq" id="WP_330171093.1">
    <property type="nucleotide sequence ID" value="NZ_CP137080.1"/>
</dbReference>
<dbReference type="PANTHER" id="PTHR46796">
    <property type="entry name" value="HTH-TYPE TRANSCRIPTIONAL ACTIVATOR RHAS-RELATED"/>
    <property type="match status" value="1"/>
</dbReference>
<dbReference type="InterPro" id="IPR050204">
    <property type="entry name" value="AraC_XylS_family_regulators"/>
</dbReference>
<dbReference type="KEGG" id="mliy:RYJ27_01845"/>
<keyword evidence="2" id="KW-0238">DNA-binding</keyword>
<name>A0AAU0MIM4_9MICO</name>
<keyword evidence="7" id="KW-1185">Reference proteome</keyword>
<reference evidence="6 7" key="1">
    <citation type="submission" date="2023-10" db="EMBL/GenBank/DDBJ databases">
        <title>Y20.</title>
        <authorList>
            <person name="Zhang G."/>
            <person name="Ding Y."/>
        </authorList>
    </citation>
    <scope>NUCLEOTIDE SEQUENCE [LARGE SCALE GENOMIC DNA]</scope>
    <source>
        <strain evidence="6 7">Y20</strain>
    </source>
</reference>
<feature type="domain" description="HTH araC/xylS-type" evidence="5">
    <location>
        <begin position="209"/>
        <end position="303"/>
    </location>
</feature>
<evidence type="ECO:0000256" key="4">
    <source>
        <dbReference type="SAM" id="MobiDB-lite"/>
    </source>
</evidence>
<evidence type="ECO:0000256" key="1">
    <source>
        <dbReference type="ARBA" id="ARBA00023015"/>
    </source>
</evidence>
<dbReference type="EMBL" id="CP137080">
    <property type="protein sequence ID" value="WOQ69999.1"/>
    <property type="molecule type" value="Genomic_DNA"/>
</dbReference>
<gene>
    <name evidence="6" type="ORF">RYJ27_01845</name>
</gene>
<proteinExistence type="predicted"/>
<dbReference type="AlphaFoldDB" id="A0AAU0MIM4"/>
<sequence>MSHMDGQIEFDFRTRDTDAAVQHLRQSYGRLSIRGAVDYGVSVSGDRCFSVGTVLLGGDFAINGIVDGFTVVVGPDRYRWQVDEDRGDLGQGPVLFHPHIPLQTYVDRVRVTAVRFDTRELERLARRAFDNPHLHLGFDGSRPISRRHGERWSPLLRSIASQRDEIVHNDLLRASAYRQLAVATLGIFRFERTTPRRSVTSRGAAVAYRAAVAFIEENAALPITVEDVAAVAGVSSMRLGQIFMEHASPPESPRACIRRVRLAAARRDISRWEPEEFTLGDVAARWGFTQQGLVRQYRRAFGVDLRDCEGEAASGGANGQAPTAMAPAARALAPAPRNSVAEGDSPNRSA</sequence>
<keyword evidence="3" id="KW-0804">Transcription</keyword>
<dbReference type="InterPro" id="IPR018060">
    <property type="entry name" value="HTH_AraC"/>
</dbReference>
<dbReference type="GO" id="GO:0043565">
    <property type="term" value="F:sequence-specific DNA binding"/>
    <property type="evidence" value="ECO:0007669"/>
    <property type="project" value="InterPro"/>
</dbReference>
<keyword evidence="1" id="KW-0805">Transcription regulation</keyword>
<protein>
    <recommendedName>
        <fullName evidence="5">HTH araC/xylS-type domain-containing protein</fullName>
    </recommendedName>
</protein>